<dbReference type="PANTHER" id="PTHR13696">
    <property type="entry name" value="P-LOOP CONTAINING NUCLEOSIDE TRIPHOSPHATE HYDROLASE"/>
    <property type="match status" value="1"/>
</dbReference>
<gene>
    <name evidence="2" type="ORF">CBF53_00770</name>
    <name evidence="3" type="ORF">CBF70_01355</name>
</gene>
<proteinExistence type="predicted"/>
<evidence type="ECO:0000313" key="5">
    <source>
        <dbReference type="Proteomes" id="UP000216316"/>
    </source>
</evidence>
<evidence type="ECO:0000259" key="1">
    <source>
        <dbReference type="Pfam" id="PF13614"/>
    </source>
</evidence>
<dbReference type="CDD" id="cd02042">
    <property type="entry name" value="ParAB_family"/>
    <property type="match status" value="1"/>
</dbReference>
<comment type="caution">
    <text evidence="3">The sequence shown here is derived from an EMBL/GenBank/DDBJ whole genome shotgun (WGS) entry which is preliminary data.</text>
</comment>
<dbReference type="Proteomes" id="UP000215828">
    <property type="component" value="Unassembled WGS sequence"/>
</dbReference>
<dbReference type="PANTHER" id="PTHR13696:SF99">
    <property type="entry name" value="COBYRINIC ACID AC-DIAMIDE SYNTHASE"/>
    <property type="match status" value="1"/>
</dbReference>
<reference evidence="3 4" key="1">
    <citation type="submission" date="2017-04" db="EMBL/GenBank/DDBJ databases">
        <authorList>
            <person name="Afonso C.L."/>
            <person name="Miller P.J."/>
            <person name="Scott M.A."/>
            <person name="Spackman E."/>
            <person name="Goraichik I."/>
            <person name="Dimitrov K.M."/>
            <person name="Suarez D.L."/>
            <person name="Swayne D.E."/>
        </authorList>
    </citation>
    <scope>NUCLEOTIDE SEQUENCE [LARGE SCALE GENOMIC DNA]</scope>
    <source>
        <strain evidence="3 4">609q</strain>
    </source>
</reference>
<dbReference type="InterPro" id="IPR027417">
    <property type="entry name" value="P-loop_NTPase"/>
</dbReference>
<evidence type="ECO:0000313" key="2">
    <source>
        <dbReference type="EMBL" id="OYR89051.1"/>
    </source>
</evidence>
<reference evidence="4 5" key="3">
    <citation type="submission" date="2017-09" db="EMBL/GenBank/DDBJ databases">
        <title>Tripartite evolution among Lactobacillus johnsonii, Lactobacillus taiwanensis, Lactobacillus reuteri and their rodent host.</title>
        <authorList>
            <person name="Wang T."/>
            <person name="Knowles S."/>
            <person name="Cheng C."/>
        </authorList>
    </citation>
    <scope>NUCLEOTIDE SEQUENCE [LARGE SCALE GENOMIC DNA]</scope>
    <source>
        <strain evidence="3 4">609q</strain>
        <strain evidence="2 5">609u</strain>
    </source>
</reference>
<dbReference type="RefSeq" id="WP_094496822.1">
    <property type="nucleotide sequence ID" value="NZ_NGNV01000002.1"/>
</dbReference>
<dbReference type="EMBL" id="NGNV01000002">
    <property type="protein sequence ID" value="OYR89051.1"/>
    <property type="molecule type" value="Genomic_DNA"/>
</dbReference>
<dbReference type="SUPFAM" id="SSF52540">
    <property type="entry name" value="P-loop containing nucleoside triphosphate hydrolases"/>
    <property type="match status" value="1"/>
</dbReference>
<dbReference type="Proteomes" id="UP000216316">
    <property type="component" value="Unassembled WGS sequence"/>
</dbReference>
<evidence type="ECO:0000313" key="3">
    <source>
        <dbReference type="EMBL" id="OYR93267.1"/>
    </source>
</evidence>
<feature type="domain" description="AAA" evidence="1">
    <location>
        <begin position="1"/>
        <end position="175"/>
    </location>
</feature>
<protein>
    <submittedName>
        <fullName evidence="3">Peptide transporter</fullName>
    </submittedName>
</protein>
<dbReference type="EMBL" id="NGNX01000003">
    <property type="protein sequence ID" value="OYR93267.1"/>
    <property type="molecule type" value="Genomic_DNA"/>
</dbReference>
<sequence>MEIVTFANIKGGIGKTTLSYNFGEYLAFHGNKVLFMDLDQQSSLSRNYKGITEDQKHSVEAIFNIYNFEKVEPKIWHVKKNIDIISGTSRLDKIQSQLVTYSNKYVILYQWLQRHYDDVVAKYDYMIIDCHPDLGIATSNAVVVSDAIFAPVKPEKYSFDSLKEFKDRLSSLKQEVVNIQTGESLIKAKTYFIGNAIRKVDGVSKAFTHMIESEMESAKKNNLDDNLWICKIPEWILFTVTASFSMPLCEMEKIARTLKKDLTQDQQNDMDFMSKRKYFKNQSKAKFEEVNNIFETLKKYA</sequence>
<keyword evidence="5" id="KW-1185">Reference proteome</keyword>
<organism evidence="3 4">
    <name type="scientific">Lactobacillus taiwanensis</name>
    <dbReference type="NCBI Taxonomy" id="508451"/>
    <lineage>
        <taxon>Bacteria</taxon>
        <taxon>Bacillati</taxon>
        <taxon>Bacillota</taxon>
        <taxon>Bacilli</taxon>
        <taxon>Lactobacillales</taxon>
        <taxon>Lactobacillaceae</taxon>
        <taxon>Lactobacillus</taxon>
    </lineage>
</organism>
<dbReference type="Pfam" id="PF13614">
    <property type="entry name" value="AAA_31"/>
    <property type="match status" value="1"/>
</dbReference>
<dbReference type="InterPro" id="IPR050678">
    <property type="entry name" value="DNA_Partitioning_ATPase"/>
</dbReference>
<dbReference type="Gene3D" id="3.40.50.300">
    <property type="entry name" value="P-loop containing nucleotide triphosphate hydrolases"/>
    <property type="match status" value="1"/>
</dbReference>
<dbReference type="AlphaFoldDB" id="A0A256LKV6"/>
<dbReference type="InterPro" id="IPR025669">
    <property type="entry name" value="AAA_dom"/>
</dbReference>
<reference evidence="2 5" key="2">
    <citation type="submission" date="2017-05" db="EMBL/GenBank/DDBJ databases">
        <authorList>
            <person name="Lin X.B."/>
            <person name="Stothard P."/>
            <person name="Tasseva G."/>
            <person name="Walter J."/>
        </authorList>
    </citation>
    <scope>NUCLEOTIDE SEQUENCE [LARGE SCALE GENOMIC DNA]</scope>
    <source>
        <strain evidence="2 5">609u</strain>
    </source>
</reference>
<name>A0A256LKV6_9LACO</name>
<accession>A0A256LKV6</accession>
<evidence type="ECO:0000313" key="4">
    <source>
        <dbReference type="Proteomes" id="UP000215828"/>
    </source>
</evidence>